<proteinExistence type="predicted"/>
<evidence type="ECO:0008006" key="3">
    <source>
        <dbReference type="Google" id="ProtNLM"/>
    </source>
</evidence>
<evidence type="ECO:0000313" key="2">
    <source>
        <dbReference type="Proteomes" id="UP000094385"/>
    </source>
</evidence>
<organism evidence="1 2">
    <name type="scientific">Lipomyces starkeyi NRRL Y-11557</name>
    <dbReference type="NCBI Taxonomy" id="675824"/>
    <lineage>
        <taxon>Eukaryota</taxon>
        <taxon>Fungi</taxon>
        <taxon>Dikarya</taxon>
        <taxon>Ascomycota</taxon>
        <taxon>Saccharomycotina</taxon>
        <taxon>Lipomycetes</taxon>
        <taxon>Lipomycetales</taxon>
        <taxon>Lipomycetaceae</taxon>
        <taxon>Lipomyces</taxon>
    </lineage>
</organism>
<gene>
    <name evidence="1" type="ORF">LIPSTDRAFT_223258</name>
</gene>
<protein>
    <recommendedName>
        <fullName evidence="3">Reverse transcriptase Ty1/copia-type domain-containing protein</fullName>
    </recommendedName>
</protein>
<keyword evidence="2" id="KW-1185">Reference proteome</keyword>
<dbReference type="AlphaFoldDB" id="A0A1E3QES3"/>
<reference evidence="1 2" key="1">
    <citation type="journal article" date="2016" name="Proc. Natl. Acad. Sci. U.S.A.">
        <title>Comparative genomics of biotechnologically important yeasts.</title>
        <authorList>
            <person name="Riley R."/>
            <person name="Haridas S."/>
            <person name="Wolfe K.H."/>
            <person name="Lopes M.R."/>
            <person name="Hittinger C.T."/>
            <person name="Goeker M."/>
            <person name="Salamov A.A."/>
            <person name="Wisecaver J.H."/>
            <person name="Long T.M."/>
            <person name="Calvey C.H."/>
            <person name="Aerts A.L."/>
            <person name="Barry K.W."/>
            <person name="Choi C."/>
            <person name="Clum A."/>
            <person name="Coughlan A.Y."/>
            <person name="Deshpande S."/>
            <person name="Douglass A.P."/>
            <person name="Hanson S.J."/>
            <person name="Klenk H.-P."/>
            <person name="LaButti K.M."/>
            <person name="Lapidus A."/>
            <person name="Lindquist E.A."/>
            <person name="Lipzen A.M."/>
            <person name="Meier-Kolthoff J.P."/>
            <person name="Ohm R.A."/>
            <person name="Otillar R.P."/>
            <person name="Pangilinan J.L."/>
            <person name="Peng Y."/>
            <person name="Rokas A."/>
            <person name="Rosa C.A."/>
            <person name="Scheuner C."/>
            <person name="Sibirny A.A."/>
            <person name="Slot J.C."/>
            <person name="Stielow J.B."/>
            <person name="Sun H."/>
            <person name="Kurtzman C.P."/>
            <person name="Blackwell M."/>
            <person name="Grigoriev I.V."/>
            <person name="Jeffries T.W."/>
        </authorList>
    </citation>
    <scope>NUCLEOTIDE SEQUENCE [LARGE SCALE GENOMIC DNA]</scope>
    <source>
        <strain evidence="1 2">NRRL Y-11557</strain>
    </source>
</reference>
<sequence>MYVDGGIERQRRLRRNLLTSCSCRVHPNSNRHRGTTQHASPPNGCENRILNGRFDEEIYMIPWIYQRTRNGLQAKPQSLRPEASSAVLEQRFSGALGQEGFAQLQANWCIFKEVKYEHDKIFLAIYVDDIIIAADSATSLQHTKPTSTHTVRNVGYGGAILVWLVLSHLSLVQVTSLNIMETFLGCAEKAITCLGSRICFCILVL</sequence>
<dbReference type="Proteomes" id="UP000094385">
    <property type="component" value="Unassembled WGS sequence"/>
</dbReference>
<evidence type="ECO:0000313" key="1">
    <source>
        <dbReference type="EMBL" id="ODQ75964.1"/>
    </source>
</evidence>
<dbReference type="EMBL" id="KV454290">
    <property type="protein sequence ID" value="ODQ75964.1"/>
    <property type="molecule type" value="Genomic_DNA"/>
</dbReference>
<accession>A0A1E3QES3</accession>
<name>A0A1E3QES3_LIPST</name>